<feature type="transmembrane region" description="Helical" evidence="1">
    <location>
        <begin position="6"/>
        <end position="26"/>
    </location>
</feature>
<keyword evidence="1" id="KW-0472">Membrane</keyword>
<protein>
    <submittedName>
        <fullName evidence="2">Uncharacterized protein</fullName>
    </submittedName>
</protein>
<dbReference type="RefSeq" id="WP_093834838.1">
    <property type="nucleotide sequence ID" value="NZ_JAVRES010000038.1"/>
</dbReference>
<keyword evidence="3" id="KW-1185">Reference proteome</keyword>
<comment type="caution">
    <text evidence="2">The sequence shown here is derived from an EMBL/GenBank/DDBJ whole genome shotgun (WGS) entry which is preliminary data.</text>
</comment>
<evidence type="ECO:0000256" key="1">
    <source>
        <dbReference type="SAM" id="Phobius"/>
    </source>
</evidence>
<sequence length="213" mass="23342">MADVSWADGLSAVSALAGLGTAVIALRIGRTANQAAHASNRAADRANATADSVAQVERERWHHEMTPRFDVTITRLGPSTSQASLLLTFEGPPALERLDAVEIEIRDDGYTHIANPAGEPTQEQVDETIWGPSRFKPGVDGASPNGRMVPAVPLELGGWLKYALEESFAPSWNDPSYWRERYVGAPVRLWVRCRRAGHQPWTLTYDVTVTDPQ</sequence>
<organism evidence="2 3">
    <name type="scientific">Streptomyces doudnae</name>
    <dbReference type="NCBI Taxonomy" id="3075536"/>
    <lineage>
        <taxon>Bacteria</taxon>
        <taxon>Bacillati</taxon>
        <taxon>Actinomycetota</taxon>
        <taxon>Actinomycetes</taxon>
        <taxon>Kitasatosporales</taxon>
        <taxon>Streptomycetaceae</taxon>
        <taxon>Streptomyces</taxon>
    </lineage>
</organism>
<name>A0ABD5F1X9_9ACTN</name>
<keyword evidence="1" id="KW-1133">Transmembrane helix</keyword>
<accession>A0ABD5F1X9</accession>
<evidence type="ECO:0000313" key="3">
    <source>
        <dbReference type="Proteomes" id="UP001183535"/>
    </source>
</evidence>
<reference evidence="3" key="1">
    <citation type="submission" date="2023-07" db="EMBL/GenBank/DDBJ databases">
        <title>30 novel species of actinomycetes from the DSMZ collection.</title>
        <authorList>
            <person name="Nouioui I."/>
        </authorList>
    </citation>
    <scope>NUCLEOTIDE SEQUENCE [LARGE SCALE GENOMIC DNA]</scope>
    <source>
        <strain evidence="3">DSM 41981</strain>
    </source>
</reference>
<dbReference type="AlphaFoldDB" id="A0ABD5F1X9"/>
<dbReference type="EMBL" id="JAVRES010000038">
    <property type="protein sequence ID" value="MDT0440150.1"/>
    <property type="molecule type" value="Genomic_DNA"/>
</dbReference>
<gene>
    <name evidence="2" type="ORF">RM877_36380</name>
</gene>
<evidence type="ECO:0000313" key="2">
    <source>
        <dbReference type="EMBL" id="MDT0440150.1"/>
    </source>
</evidence>
<proteinExistence type="predicted"/>
<dbReference type="Proteomes" id="UP001183535">
    <property type="component" value="Unassembled WGS sequence"/>
</dbReference>
<keyword evidence="1" id="KW-0812">Transmembrane</keyword>